<reference evidence="2 3" key="1">
    <citation type="journal article" date="2020" name="Mol. Biol. Evol.">
        <title>Distinct Expression and Methylation Patterns for Genes with Different Fates following a Single Whole-Genome Duplication in Flowering Plants.</title>
        <authorList>
            <person name="Shi T."/>
            <person name="Rahmani R.S."/>
            <person name="Gugger P.F."/>
            <person name="Wang M."/>
            <person name="Li H."/>
            <person name="Zhang Y."/>
            <person name="Li Z."/>
            <person name="Wang Q."/>
            <person name="Van de Peer Y."/>
            <person name="Marchal K."/>
            <person name="Chen J."/>
        </authorList>
    </citation>
    <scope>NUCLEOTIDE SEQUENCE [LARGE SCALE GENOMIC DNA]</scope>
    <source>
        <tissue evidence="2">Leaf</tissue>
    </source>
</reference>
<dbReference type="EMBL" id="DUZY01000005">
    <property type="protein sequence ID" value="DAD39128.1"/>
    <property type="molecule type" value="Genomic_DNA"/>
</dbReference>
<feature type="domain" description="Disease resistance protein At4g27190-like leucine-rich repeats" evidence="1">
    <location>
        <begin position="216"/>
        <end position="319"/>
    </location>
</feature>
<organism evidence="2 3">
    <name type="scientific">Nelumbo nucifera</name>
    <name type="common">Sacred lotus</name>
    <dbReference type="NCBI Taxonomy" id="4432"/>
    <lineage>
        <taxon>Eukaryota</taxon>
        <taxon>Viridiplantae</taxon>
        <taxon>Streptophyta</taxon>
        <taxon>Embryophyta</taxon>
        <taxon>Tracheophyta</taxon>
        <taxon>Spermatophyta</taxon>
        <taxon>Magnoliopsida</taxon>
        <taxon>Proteales</taxon>
        <taxon>Nelumbonaceae</taxon>
        <taxon>Nelumbo</taxon>
    </lineage>
</organism>
<feature type="domain" description="Disease resistance protein At4g27190-like leucine-rich repeats" evidence="1">
    <location>
        <begin position="65"/>
        <end position="105"/>
    </location>
</feature>
<dbReference type="Gene3D" id="3.80.10.10">
    <property type="entry name" value="Ribonuclease Inhibitor"/>
    <property type="match status" value="2"/>
</dbReference>
<keyword evidence="3" id="KW-1185">Reference proteome</keyword>
<comment type="caution">
    <text evidence="2">The sequence shown here is derived from an EMBL/GenBank/DDBJ whole genome shotgun (WGS) entry which is preliminary data.</text>
</comment>
<dbReference type="InterPro" id="IPR032675">
    <property type="entry name" value="LRR_dom_sf"/>
</dbReference>
<dbReference type="InterPro" id="IPR050905">
    <property type="entry name" value="Plant_NBS-LRR"/>
</dbReference>
<dbReference type="SUPFAM" id="SSF52058">
    <property type="entry name" value="L domain-like"/>
    <property type="match status" value="1"/>
</dbReference>
<accession>A0A822ZC72</accession>
<dbReference type="PANTHER" id="PTHR33463">
    <property type="entry name" value="NB-ARC DOMAIN-CONTAINING PROTEIN-RELATED"/>
    <property type="match status" value="1"/>
</dbReference>
<dbReference type="Pfam" id="PF23247">
    <property type="entry name" value="LRR_RPS2"/>
    <property type="match status" value="2"/>
</dbReference>
<dbReference type="Proteomes" id="UP000607653">
    <property type="component" value="Unassembled WGS sequence"/>
</dbReference>
<dbReference type="PANTHER" id="PTHR33463:SF218">
    <property type="entry name" value="DISEASE RESISTANCE PROTEIN RPS2-LIKE"/>
    <property type="match status" value="1"/>
</dbReference>
<name>A0A822ZC72_NELNU</name>
<dbReference type="AlphaFoldDB" id="A0A822ZC72"/>
<dbReference type="InterPro" id="IPR057135">
    <property type="entry name" value="At4g27190-like_LRR"/>
</dbReference>
<evidence type="ECO:0000313" key="2">
    <source>
        <dbReference type="EMBL" id="DAD39128.1"/>
    </source>
</evidence>
<gene>
    <name evidence="2" type="ORF">HUJ06_013451</name>
</gene>
<protein>
    <recommendedName>
        <fullName evidence="1">Disease resistance protein At4g27190-like leucine-rich repeats domain-containing protein</fullName>
    </recommendedName>
</protein>
<evidence type="ECO:0000313" key="3">
    <source>
        <dbReference type="Proteomes" id="UP000607653"/>
    </source>
</evidence>
<evidence type="ECO:0000259" key="1">
    <source>
        <dbReference type="Pfam" id="PF23247"/>
    </source>
</evidence>
<sequence>MKELYEGGFGKLKHLCLQKCESLRSIFSLAEAQSLPQLEELFIDGCNNLEEIVAEDQVVLQDDQPQLKGLRTLTIVDCPSVRCLFSVVLAKNLPKLENLYIWNCDNMEYIVTKKNGEETMGNIIFPQLRILHLSVLWCLESFCGSGTSAVCPLLEEISQCLEELIIMDFNNLEEILFDENQAVVQDDQPQFLALKTLTVMNCNSSARCPISSLSARSLPKLEYIDLSHSHGLRNVFSASLTGNVPQLKKLDVRNCKSMQEIVAKEDGEECVDKITFFQLTHLNLAGLQCLVSICGCGVLSDWPLLEEVSVLDCPNLKHLPFRHQNAPKINKIEIVNRQQTLKELHESFSEEVKEFGKVIHM</sequence>
<proteinExistence type="predicted"/>